<reference evidence="2 4" key="1">
    <citation type="journal article" date="2015" name="Stand. Genomic Sci.">
        <title>Genomic Encyclopedia of Bacterial and Archaeal Type Strains, Phase III: the genomes of soil and plant-associated and newly described type strains.</title>
        <authorList>
            <person name="Whitman W.B."/>
            <person name="Woyke T."/>
            <person name="Klenk H.P."/>
            <person name="Zhou Y."/>
            <person name="Lilburn T.G."/>
            <person name="Beck B.J."/>
            <person name="De Vos P."/>
            <person name="Vandamme P."/>
            <person name="Eisen J.A."/>
            <person name="Garrity G."/>
            <person name="Hugenholtz P."/>
            <person name="Kyrpides N.C."/>
        </authorList>
    </citation>
    <scope>NUCLEOTIDE SEQUENCE [LARGE SCALE GENOMIC DNA]</scope>
    <source>
        <strain evidence="2 4">CGMCC 1.5380</strain>
    </source>
</reference>
<name>A0A562Q6R6_9FLAO</name>
<reference evidence="2" key="3">
    <citation type="submission" date="2019-07" db="EMBL/GenBank/DDBJ databases">
        <authorList>
            <person name="Whitman W."/>
            <person name="Huntemann M."/>
            <person name="Clum A."/>
            <person name="Pillay M."/>
            <person name="Palaniappan K."/>
            <person name="Varghese N."/>
            <person name="Mikhailova N."/>
            <person name="Stamatis D."/>
            <person name="Reddy T."/>
            <person name="Daum C."/>
            <person name="Shapiro N."/>
            <person name="Ivanova N."/>
            <person name="Kyrpides N."/>
            <person name="Woyke T."/>
        </authorList>
    </citation>
    <scope>NUCLEOTIDE SEQUENCE</scope>
    <source>
        <strain evidence="2">CGMCC 1.5380</strain>
    </source>
</reference>
<evidence type="ECO:0000313" key="2">
    <source>
        <dbReference type="EMBL" id="TWI51880.1"/>
    </source>
</evidence>
<dbReference type="EMBL" id="QQBA01000001">
    <property type="protein sequence ID" value="RDI58091.1"/>
    <property type="molecule type" value="Genomic_DNA"/>
</dbReference>
<dbReference type="Proteomes" id="UP000254518">
    <property type="component" value="Unassembled WGS sequence"/>
</dbReference>
<accession>A0A562Q6R6</accession>
<dbReference type="EMBL" id="VLKX01000001">
    <property type="protein sequence ID" value="TWI51880.1"/>
    <property type="molecule type" value="Genomic_DNA"/>
</dbReference>
<evidence type="ECO:0000313" key="3">
    <source>
        <dbReference type="Proteomes" id="UP000254518"/>
    </source>
</evidence>
<organism evidence="2 4">
    <name type="scientific">Flavobacterium glaciei</name>
    <dbReference type="NCBI Taxonomy" id="386300"/>
    <lineage>
        <taxon>Bacteria</taxon>
        <taxon>Pseudomonadati</taxon>
        <taxon>Bacteroidota</taxon>
        <taxon>Flavobacteriia</taxon>
        <taxon>Flavobacteriales</taxon>
        <taxon>Flavobacteriaceae</taxon>
        <taxon>Flavobacterium</taxon>
    </lineage>
</organism>
<dbReference type="AlphaFoldDB" id="A0A562Q6R6"/>
<reference evidence="1 3" key="2">
    <citation type="submission" date="2018-07" db="EMBL/GenBank/DDBJ databases">
        <title>Genomic Encyclopedia of Type Strains, Phase IV (KMG-IV): sequencing the most valuable type-strain genomes for metagenomic binning, comparative biology and taxonomic classification.</title>
        <authorList>
            <person name="Goeker M."/>
        </authorList>
    </citation>
    <scope>NUCLEOTIDE SEQUENCE [LARGE SCALE GENOMIC DNA]</scope>
    <source>
        <strain evidence="1 3">DSM 19728</strain>
    </source>
</reference>
<dbReference type="OrthoDB" id="1363222at2"/>
<proteinExistence type="predicted"/>
<protein>
    <submittedName>
        <fullName evidence="2">Uncharacterized protein</fullName>
    </submittedName>
</protein>
<dbReference type="RefSeq" id="WP_114752840.1">
    <property type="nucleotide sequence ID" value="NZ_QQBA01000001.1"/>
</dbReference>
<gene>
    <name evidence="1" type="ORF">DFR66_1017</name>
    <name evidence="2" type="ORF">IQ02_00007</name>
</gene>
<evidence type="ECO:0000313" key="1">
    <source>
        <dbReference type="EMBL" id="RDI58091.1"/>
    </source>
</evidence>
<dbReference type="Proteomes" id="UP000321392">
    <property type="component" value="Unassembled WGS sequence"/>
</dbReference>
<evidence type="ECO:0000313" key="4">
    <source>
        <dbReference type="Proteomes" id="UP000321392"/>
    </source>
</evidence>
<comment type="caution">
    <text evidence="2">The sequence shown here is derived from an EMBL/GenBank/DDBJ whole genome shotgun (WGS) entry which is preliminary data.</text>
</comment>
<sequence>MKNIIILGLLLFIATFAYTSKKQPEKLRNMQYDKDEKYPIINRNNYTLKKFDDPIENTFDLSDEKPRVKHLSRHQKGKIIYSKKNHYVLE</sequence>
<keyword evidence="3" id="KW-1185">Reference proteome</keyword>